<dbReference type="InterPro" id="IPR045078">
    <property type="entry name" value="TST/MPST-like"/>
</dbReference>
<keyword evidence="2" id="KW-0677">Repeat</keyword>
<dbReference type="PANTHER" id="PTHR11364:SF27">
    <property type="entry name" value="SULFURTRANSFERASE"/>
    <property type="match status" value="1"/>
</dbReference>
<keyword evidence="5" id="KW-1185">Reference proteome</keyword>
<accession>A0A4R0S1L0</accession>
<dbReference type="GO" id="GO:0005739">
    <property type="term" value="C:mitochondrion"/>
    <property type="evidence" value="ECO:0007669"/>
    <property type="project" value="TreeGrafter"/>
</dbReference>
<dbReference type="GO" id="GO:0004792">
    <property type="term" value="F:thiosulfate-cyanide sulfurtransferase activity"/>
    <property type="evidence" value="ECO:0007669"/>
    <property type="project" value="TreeGrafter"/>
</dbReference>
<dbReference type="PROSITE" id="PS50206">
    <property type="entry name" value="RHODANESE_3"/>
    <property type="match status" value="2"/>
</dbReference>
<feature type="domain" description="Rhodanese" evidence="3">
    <location>
        <begin position="22"/>
        <end position="140"/>
    </location>
</feature>
<evidence type="ECO:0000259" key="3">
    <source>
        <dbReference type="PROSITE" id="PS50206"/>
    </source>
</evidence>
<dbReference type="SUPFAM" id="SSF52821">
    <property type="entry name" value="Rhodanese/Cell cycle control phosphatase"/>
    <property type="match status" value="2"/>
</dbReference>
<dbReference type="STRING" id="92696.A0A4R0S1L0"/>
<proteinExistence type="predicted"/>
<dbReference type="Proteomes" id="UP000292702">
    <property type="component" value="Unassembled WGS sequence"/>
</dbReference>
<evidence type="ECO:0000256" key="1">
    <source>
        <dbReference type="ARBA" id="ARBA00022679"/>
    </source>
</evidence>
<evidence type="ECO:0000313" key="5">
    <source>
        <dbReference type="Proteomes" id="UP000292702"/>
    </source>
</evidence>
<protein>
    <recommendedName>
        <fullName evidence="3">Rhodanese domain-containing protein</fullName>
    </recommendedName>
</protein>
<comment type="caution">
    <text evidence="4">The sequence shown here is derived from an EMBL/GenBank/DDBJ whole genome shotgun (WGS) entry which is preliminary data.</text>
</comment>
<dbReference type="CDD" id="cd01448">
    <property type="entry name" value="TST_Repeat_1"/>
    <property type="match status" value="1"/>
</dbReference>
<dbReference type="CDD" id="cd01449">
    <property type="entry name" value="TST_Repeat_2"/>
    <property type="match status" value="1"/>
</dbReference>
<dbReference type="Gene3D" id="3.40.250.10">
    <property type="entry name" value="Rhodanese-like domain"/>
    <property type="match status" value="2"/>
</dbReference>
<sequence>MSIYGDNCPLVLTPQQLNDLRSDTGVAVLDASWFMPNAPRNAKGEFAQKRIRGAQLLDLDHVASPNELGLKHMMPSPEAFAKACEDFGISPSSHVVIYDTHGVFSSPRALFMFRTFGHNRSSILNGGLPAWEAHGCPIDQGHATAPSKSVYPPPKMNDRAIRDYLQMRQNATLNPAGESAAEIVVDARPQGRFHGTDPEPRPGLSSGHIPHSRSLPFTAFLETNNYEKDGTTATYTTLRSPTGIYESLQTALGPEYTKEVMSGKRNIVATCGSGMTAGVLWLGMKTLGVDNIGLYDESWTGYASREESPIEKTTQP</sequence>
<gene>
    <name evidence="4" type="ORF">EIP91_005025</name>
</gene>
<evidence type="ECO:0000256" key="2">
    <source>
        <dbReference type="ARBA" id="ARBA00022737"/>
    </source>
</evidence>
<name>A0A4R0S1L0_9APHY</name>
<dbReference type="OrthoDB" id="270167at2759"/>
<dbReference type="SMART" id="SM00450">
    <property type="entry name" value="RHOD"/>
    <property type="match status" value="2"/>
</dbReference>
<dbReference type="InterPro" id="IPR001763">
    <property type="entry name" value="Rhodanese-like_dom"/>
</dbReference>
<reference evidence="4 5" key="1">
    <citation type="submission" date="2018-11" db="EMBL/GenBank/DDBJ databases">
        <title>Genome assembly of Steccherinum ochraceum LE-BIN_3174, the white-rot fungus of the Steccherinaceae family (The Residual Polyporoid clade, Polyporales, Basidiomycota).</title>
        <authorList>
            <person name="Fedorova T.V."/>
            <person name="Glazunova O.A."/>
            <person name="Landesman E.O."/>
            <person name="Moiseenko K.V."/>
            <person name="Psurtseva N.V."/>
            <person name="Savinova O.S."/>
            <person name="Shakhova N.V."/>
            <person name="Tyazhelova T.V."/>
            <person name="Vasina D.V."/>
        </authorList>
    </citation>
    <scope>NUCLEOTIDE SEQUENCE [LARGE SCALE GENOMIC DNA]</scope>
    <source>
        <strain evidence="4 5">LE-BIN_3174</strain>
    </source>
</reference>
<dbReference type="Pfam" id="PF00581">
    <property type="entry name" value="Rhodanese"/>
    <property type="match status" value="2"/>
</dbReference>
<dbReference type="InterPro" id="IPR036873">
    <property type="entry name" value="Rhodanese-like_dom_sf"/>
</dbReference>
<dbReference type="AlphaFoldDB" id="A0A4R0S1L0"/>
<evidence type="ECO:0000313" key="4">
    <source>
        <dbReference type="EMBL" id="TCD70044.1"/>
    </source>
</evidence>
<dbReference type="EMBL" id="RWJN01000028">
    <property type="protein sequence ID" value="TCD70044.1"/>
    <property type="molecule type" value="Genomic_DNA"/>
</dbReference>
<dbReference type="PANTHER" id="PTHR11364">
    <property type="entry name" value="THIOSULFATE SULFERTANSFERASE"/>
    <property type="match status" value="1"/>
</dbReference>
<organism evidence="4 5">
    <name type="scientific">Steccherinum ochraceum</name>
    <dbReference type="NCBI Taxonomy" id="92696"/>
    <lineage>
        <taxon>Eukaryota</taxon>
        <taxon>Fungi</taxon>
        <taxon>Dikarya</taxon>
        <taxon>Basidiomycota</taxon>
        <taxon>Agaricomycotina</taxon>
        <taxon>Agaricomycetes</taxon>
        <taxon>Polyporales</taxon>
        <taxon>Steccherinaceae</taxon>
        <taxon>Steccherinum</taxon>
    </lineage>
</organism>
<feature type="domain" description="Rhodanese" evidence="3">
    <location>
        <begin position="178"/>
        <end position="311"/>
    </location>
</feature>
<keyword evidence="1" id="KW-0808">Transferase</keyword>